<gene>
    <name evidence="3" type="ORF">TRIADDRAFT_25276</name>
</gene>
<dbReference type="HOGENOM" id="CLU_2127394_0_0_1"/>
<dbReference type="PhylomeDB" id="B3RWF0"/>
<dbReference type="KEGG" id="tad:TRIADDRAFT_25276"/>
<evidence type="ECO:0000313" key="4">
    <source>
        <dbReference type="Proteomes" id="UP000009022"/>
    </source>
</evidence>
<feature type="non-terminal residue" evidence="3">
    <location>
        <position position="1"/>
    </location>
</feature>
<feature type="coiled-coil region" evidence="2">
    <location>
        <begin position="72"/>
        <end position="106"/>
    </location>
</feature>
<dbReference type="AlphaFoldDB" id="B3RWF0"/>
<dbReference type="Proteomes" id="UP000009022">
    <property type="component" value="Unassembled WGS sequence"/>
</dbReference>
<dbReference type="PANTHER" id="PTHR16127">
    <property type="entry name" value="TAXILIN"/>
    <property type="match status" value="1"/>
</dbReference>
<proteinExistence type="inferred from homology"/>
<keyword evidence="4" id="KW-1185">Reference proteome</keyword>
<dbReference type="SUPFAM" id="SSF57997">
    <property type="entry name" value="Tropomyosin"/>
    <property type="match status" value="1"/>
</dbReference>
<dbReference type="CTD" id="6753783"/>
<dbReference type="GeneID" id="6753783"/>
<dbReference type="RefSeq" id="XP_002112570.1">
    <property type="nucleotide sequence ID" value="XM_002112534.1"/>
</dbReference>
<dbReference type="GO" id="GO:0019905">
    <property type="term" value="F:syntaxin binding"/>
    <property type="evidence" value="ECO:0007669"/>
    <property type="project" value="InterPro"/>
</dbReference>
<reference evidence="3 4" key="1">
    <citation type="journal article" date="2008" name="Nature">
        <title>The Trichoplax genome and the nature of placozoans.</title>
        <authorList>
            <person name="Srivastava M."/>
            <person name="Begovic E."/>
            <person name="Chapman J."/>
            <person name="Putnam N.H."/>
            <person name="Hellsten U."/>
            <person name="Kawashima T."/>
            <person name="Kuo A."/>
            <person name="Mitros T."/>
            <person name="Salamov A."/>
            <person name="Carpenter M.L."/>
            <person name="Signorovitch A.Y."/>
            <person name="Moreno M.A."/>
            <person name="Kamm K."/>
            <person name="Grimwood J."/>
            <person name="Schmutz J."/>
            <person name="Shapiro H."/>
            <person name="Grigoriev I.V."/>
            <person name="Buss L.W."/>
            <person name="Schierwater B."/>
            <person name="Dellaporta S.L."/>
            <person name="Rokhsar D.S."/>
        </authorList>
    </citation>
    <scope>NUCLEOTIDE SEQUENCE [LARGE SCALE GENOMIC DNA]</scope>
    <source>
        <strain evidence="3 4">Grell-BS-1999</strain>
    </source>
</reference>
<dbReference type="eggNOG" id="KOG1850">
    <property type="taxonomic scope" value="Eukaryota"/>
</dbReference>
<evidence type="ECO:0000313" key="3">
    <source>
        <dbReference type="EMBL" id="EDV24680.1"/>
    </source>
</evidence>
<sequence>QLLAYTDKFQDFQKTIDKSNDIFNTFKKETENASKSIKRLEKEVIVWKTKWENTNRAFLEMTGEKLKQEKEHENFKAKFDRLKSLCHALQEERNQLRQKVADFTKVRTHVARHD</sequence>
<evidence type="ECO:0000256" key="2">
    <source>
        <dbReference type="SAM" id="Coils"/>
    </source>
</evidence>
<dbReference type="STRING" id="10228.B3RWF0"/>
<dbReference type="OrthoDB" id="425555at2759"/>
<keyword evidence="2" id="KW-0175">Coiled coil</keyword>
<dbReference type="InterPro" id="IPR026183">
    <property type="entry name" value="Taxilin_fam"/>
</dbReference>
<evidence type="ECO:0000256" key="1">
    <source>
        <dbReference type="ARBA" id="ARBA00009550"/>
    </source>
</evidence>
<accession>B3RWF0</accession>
<dbReference type="PANTHER" id="PTHR16127:SF13">
    <property type="entry name" value="GH01188P"/>
    <property type="match status" value="1"/>
</dbReference>
<organism evidence="3 4">
    <name type="scientific">Trichoplax adhaerens</name>
    <name type="common">Trichoplax reptans</name>
    <dbReference type="NCBI Taxonomy" id="10228"/>
    <lineage>
        <taxon>Eukaryota</taxon>
        <taxon>Metazoa</taxon>
        <taxon>Placozoa</taxon>
        <taxon>Uniplacotomia</taxon>
        <taxon>Trichoplacea</taxon>
        <taxon>Trichoplacidae</taxon>
        <taxon>Trichoplax</taxon>
    </lineage>
</organism>
<dbReference type="EMBL" id="DS985245">
    <property type="protein sequence ID" value="EDV24680.1"/>
    <property type="molecule type" value="Genomic_DNA"/>
</dbReference>
<dbReference type="InParanoid" id="B3RWF0"/>
<comment type="similarity">
    <text evidence="1">Belongs to the taxilin family.</text>
</comment>
<dbReference type="Pfam" id="PF09728">
    <property type="entry name" value="Taxilin"/>
    <property type="match status" value="1"/>
</dbReference>
<name>B3RWF0_TRIAD</name>
<protein>
    <submittedName>
        <fullName evidence="3">Uncharacterized protein</fullName>
    </submittedName>
</protein>